<proteinExistence type="predicted"/>
<evidence type="ECO:0000256" key="2">
    <source>
        <dbReference type="SAM" id="Phobius"/>
    </source>
</evidence>
<feature type="region of interest" description="Disordered" evidence="1">
    <location>
        <begin position="116"/>
        <end position="142"/>
    </location>
</feature>
<protein>
    <submittedName>
        <fullName evidence="3">Uncharacterized protein</fullName>
    </submittedName>
</protein>
<evidence type="ECO:0000256" key="1">
    <source>
        <dbReference type="SAM" id="MobiDB-lite"/>
    </source>
</evidence>
<keyword evidence="2" id="KW-1133">Transmembrane helix</keyword>
<dbReference type="AlphaFoldDB" id="A0A7R9ENT1"/>
<name>A0A7R9ENT1_9NEOP</name>
<keyword evidence="2" id="KW-0472">Membrane</keyword>
<gene>
    <name evidence="3" type="ORF">TBIB3V08_LOCUS1255</name>
</gene>
<reference evidence="3" key="1">
    <citation type="submission" date="2020-11" db="EMBL/GenBank/DDBJ databases">
        <authorList>
            <person name="Tran Van P."/>
        </authorList>
    </citation>
    <scope>NUCLEOTIDE SEQUENCE</scope>
</reference>
<evidence type="ECO:0000313" key="3">
    <source>
        <dbReference type="EMBL" id="CAD7438669.1"/>
    </source>
</evidence>
<sequence length="244" mass="26951">MAERRKSQMKTLGATNGLPVVNNNMVPPPRNQRNSTAGLFDRQNGGHINRSFEPDENLYVANSVQMQNIGRNSVSWQDPEIGRRNSPSMIQRRTGADAEHSTLLILADLTVSQPILGEGSNSPIGSGDQEDHGRGPEANMARGSRRGLLAASEYFPTMAPYNESQSLLYGTGDTDPGQCNYLAKTHGKYITSVYEGIPENLVLNFMGWLLLLILFAVLRKKAWNYGRIALVQKNEEKSEICSLD</sequence>
<feature type="region of interest" description="Disordered" evidence="1">
    <location>
        <begin position="1"/>
        <end position="28"/>
    </location>
</feature>
<organism evidence="3">
    <name type="scientific">Timema bartmani</name>
    <dbReference type="NCBI Taxonomy" id="61472"/>
    <lineage>
        <taxon>Eukaryota</taxon>
        <taxon>Metazoa</taxon>
        <taxon>Ecdysozoa</taxon>
        <taxon>Arthropoda</taxon>
        <taxon>Hexapoda</taxon>
        <taxon>Insecta</taxon>
        <taxon>Pterygota</taxon>
        <taxon>Neoptera</taxon>
        <taxon>Polyneoptera</taxon>
        <taxon>Phasmatodea</taxon>
        <taxon>Timematodea</taxon>
        <taxon>Timematoidea</taxon>
        <taxon>Timematidae</taxon>
        <taxon>Timema</taxon>
    </lineage>
</organism>
<feature type="transmembrane region" description="Helical" evidence="2">
    <location>
        <begin position="201"/>
        <end position="218"/>
    </location>
</feature>
<dbReference type="EMBL" id="OD564502">
    <property type="protein sequence ID" value="CAD7438669.1"/>
    <property type="molecule type" value="Genomic_DNA"/>
</dbReference>
<keyword evidence="2" id="KW-0812">Transmembrane</keyword>
<accession>A0A7R9ENT1</accession>